<sequence length="222" mass="24011">ASANGIDFSKWALQLPIGTPGKPQTVAGSSLKTYSDPKKQYYYTDPTTRAVVMKVPGSPASTGCVHTTNSKHCRTELRETTPASWDPKASTNRLTSTLTVVKADDSAHGTCIGQIHIADSVSVRPICELYYSSKGDITLGVEQMRKGGNEKVLPVGNVPLGTKFSYTIAYESNKLSVSINGEAEKTFSTYSLDAPLSYFKAGNYNQGSDASEIHFFDIKTEH</sequence>
<dbReference type="GeneID" id="36577743"/>
<evidence type="ECO:0000313" key="2">
    <source>
        <dbReference type="EMBL" id="PSS28359.1"/>
    </source>
</evidence>
<feature type="non-terminal residue" evidence="2">
    <location>
        <position position="1"/>
    </location>
</feature>
<feature type="non-terminal residue" evidence="2">
    <location>
        <position position="222"/>
    </location>
</feature>
<dbReference type="Gene3D" id="2.60.120.200">
    <property type="match status" value="1"/>
</dbReference>
<dbReference type="EMBL" id="KZ679006">
    <property type="protein sequence ID" value="PSS28359.1"/>
    <property type="molecule type" value="Genomic_DNA"/>
</dbReference>
<dbReference type="OrthoDB" id="77013at2759"/>
<dbReference type="SUPFAM" id="SSF49899">
    <property type="entry name" value="Concanavalin A-like lectins/glucanases"/>
    <property type="match status" value="1"/>
</dbReference>
<gene>
    <name evidence="2" type="ORF">M430DRAFT_90616</name>
</gene>
<accession>A0A2T3BG51</accession>
<dbReference type="AlphaFoldDB" id="A0A2T3BG51"/>
<feature type="domain" description="Alginate lyase 2" evidence="1">
    <location>
        <begin position="6"/>
        <end position="222"/>
    </location>
</feature>
<reference evidence="2 3" key="1">
    <citation type="journal article" date="2018" name="New Phytol.">
        <title>Comparative genomics and transcriptomics depict ericoid mycorrhizal fungi as versatile saprotrophs and plant mutualists.</title>
        <authorList>
            <person name="Martino E."/>
            <person name="Morin E."/>
            <person name="Grelet G.A."/>
            <person name="Kuo A."/>
            <person name="Kohler A."/>
            <person name="Daghino S."/>
            <person name="Barry K.W."/>
            <person name="Cichocki N."/>
            <person name="Clum A."/>
            <person name="Dockter R.B."/>
            <person name="Hainaut M."/>
            <person name="Kuo R.C."/>
            <person name="LaButti K."/>
            <person name="Lindahl B.D."/>
            <person name="Lindquist E.A."/>
            <person name="Lipzen A."/>
            <person name="Khouja H.R."/>
            <person name="Magnuson J."/>
            <person name="Murat C."/>
            <person name="Ohm R.A."/>
            <person name="Singer S.W."/>
            <person name="Spatafora J.W."/>
            <person name="Wang M."/>
            <person name="Veneault-Fourrey C."/>
            <person name="Henrissat B."/>
            <person name="Grigoriev I.V."/>
            <person name="Martin F.M."/>
            <person name="Perotto S."/>
        </authorList>
    </citation>
    <scope>NUCLEOTIDE SEQUENCE [LARGE SCALE GENOMIC DNA]</scope>
    <source>
        <strain evidence="2 3">ATCC 22711</strain>
    </source>
</reference>
<name>A0A2T3BG51_AMORE</name>
<dbReference type="Pfam" id="PF08787">
    <property type="entry name" value="Alginate_lyase2"/>
    <property type="match status" value="1"/>
</dbReference>
<proteinExistence type="predicted"/>
<keyword evidence="3" id="KW-1185">Reference proteome</keyword>
<organism evidence="2 3">
    <name type="scientific">Amorphotheca resinae ATCC 22711</name>
    <dbReference type="NCBI Taxonomy" id="857342"/>
    <lineage>
        <taxon>Eukaryota</taxon>
        <taxon>Fungi</taxon>
        <taxon>Dikarya</taxon>
        <taxon>Ascomycota</taxon>
        <taxon>Pezizomycotina</taxon>
        <taxon>Leotiomycetes</taxon>
        <taxon>Helotiales</taxon>
        <taxon>Amorphothecaceae</taxon>
        <taxon>Amorphotheca</taxon>
    </lineage>
</organism>
<dbReference type="InterPro" id="IPR013320">
    <property type="entry name" value="ConA-like_dom_sf"/>
</dbReference>
<dbReference type="GO" id="GO:0016829">
    <property type="term" value="F:lyase activity"/>
    <property type="evidence" value="ECO:0007669"/>
    <property type="project" value="UniProtKB-KW"/>
</dbReference>
<dbReference type="InParanoid" id="A0A2T3BG51"/>
<keyword evidence="2" id="KW-0456">Lyase</keyword>
<dbReference type="RefSeq" id="XP_024725884.1">
    <property type="nucleotide sequence ID" value="XM_024869662.1"/>
</dbReference>
<evidence type="ECO:0000259" key="1">
    <source>
        <dbReference type="Pfam" id="PF08787"/>
    </source>
</evidence>
<dbReference type="Proteomes" id="UP000241818">
    <property type="component" value="Unassembled WGS sequence"/>
</dbReference>
<protein>
    <submittedName>
        <fullName evidence="2">Polysaccharide lyase family 7 protein</fullName>
    </submittedName>
</protein>
<evidence type="ECO:0000313" key="3">
    <source>
        <dbReference type="Proteomes" id="UP000241818"/>
    </source>
</evidence>
<dbReference type="InterPro" id="IPR014895">
    <property type="entry name" value="Alginate_lyase_2"/>
</dbReference>